<name>W0DTJ2_9GAMM</name>
<feature type="domain" description="DUF2779" evidence="1">
    <location>
        <begin position="2"/>
        <end position="43"/>
    </location>
</feature>
<evidence type="ECO:0000313" key="3">
    <source>
        <dbReference type="Proteomes" id="UP000005289"/>
    </source>
</evidence>
<evidence type="ECO:0000313" key="2">
    <source>
        <dbReference type="EMBL" id="AHF00309.1"/>
    </source>
</evidence>
<accession>W0DTJ2</accession>
<dbReference type="STRING" id="713585.THITH_16655"/>
<reference evidence="2 3" key="1">
    <citation type="submission" date="2013-12" db="EMBL/GenBank/DDBJ databases">
        <authorList>
            <consortium name="DOE Joint Genome Institute"/>
            <person name="Muyzer G."/>
            <person name="Huntemann M."/>
            <person name="Han J."/>
            <person name="Chen A."/>
            <person name="Kyrpides N."/>
            <person name="Mavromatis K."/>
            <person name="Markowitz V."/>
            <person name="Palaniappan K."/>
            <person name="Ivanova N."/>
            <person name="Schaumberg A."/>
            <person name="Pati A."/>
            <person name="Liolios K."/>
            <person name="Nordberg H.P."/>
            <person name="Cantor M.N."/>
            <person name="Hua S.X."/>
            <person name="Woyke T."/>
        </authorList>
    </citation>
    <scope>NUCLEOTIDE SEQUENCE [LARGE SCALE GENOMIC DNA]</scope>
    <source>
        <strain evidence="2 3">ARh 1</strain>
    </source>
</reference>
<dbReference type="HOGENOM" id="CLU_2125806_0_0_6"/>
<dbReference type="KEGG" id="tti:THITH_16655"/>
<sequence length="114" mass="12858">MAELADAFPEQAQALRAAMERIFDLLPVARAHYYHPEMRGSWSIKAVLPTIAPDLAYDDLKVADGGMAQEAFAELIQADTSVQRREDIRDALLRYCERDTLAMVRLALFFEGAR</sequence>
<evidence type="ECO:0000259" key="1">
    <source>
        <dbReference type="Pfam" id="PF11074"/>
    </source>
</evidence>
<proteinExistence type="predicted"/>
<gene>
    <name evidence="2" type="ORF">THITH_16655</name>
</gene>
<dbReference type="Pfam" id="PF11074">
    <property type="entry name" value="DUF2779"/>
    <property type="match status" value="1"/>
</dbReference>
<organism evidence="2 3">
    <name type="scientific">Thioalkalivibrio paradoxus ARh 1</name>
    <dbReference type="NCBI Taxonomy" id="713585"/>
    <lineage>
        <taxon>Bacteria</taxon>
        <taxon>Pseudomonadati</taxon>
        <taxon>Pseudomonadota</taxon>
        <taxon>Gammaproteobacteria</taxon>
        <taxon>Chromatiales</taxon>
        <taxon>Ectothiorhodospiraceae</taxon>
        <taxon>Thioalkalivibrio</taxon>
    </lineage>
</organism>
<protein>
    <recommendedName>
        <fullName evidence="1">DUF2779 domain-containing protein</fullName>
    </recommendedName>
</protein>
<dbReference type="Proteomes" id="UP000005289">
    <property type="component" value="Chromosome"/>
</dbReference>
<dbReference type="InterPro" id="IPR021301">
    <property type="entry name" value="DUF2779"/>
</dbReference>
<dbReference type="EMBL" id="CP007029">
    <property type="protein sequence ID" value="AHF00309.1"/>
    <property type="molecule type" value="Genomic_DNA"/>
</dbReference>
<keyword evidence="3" id="KW-1185">Reference proteome</keyword>
<dbReference type="AlphaFoldDB" id="W0DTJ2"/>